<dbReference type="SUPFAM" id="SSF158472">
    <property type="entry name" value="HAMP domain-like"/>
    <property type="match status" value="1"/>
</dbReference>
<comment type="caution">
    <text evidence="18">The sequence shown here is derived from an EMBL/GenBank/DDBJ whole genome shotgun (WGS) entry which is preliminary data.</text>
</comment>
<keyword evidence="9 18" id="KW-0418">Kinase</keyword>
<keyword evidence="5" id="KW-0597">Phosphoprotein</keyword>
<keyword evidence="19" id="KW-1185">Reference proteome</keyword>
<feature type="domain" description="HAMP" evidence="17">
    <location>
        <begin position="337"/>
        <end position="389"/>
    </location>
</feature>
<evidence type="ECO:0000256" key="12">
    <source>
        <dbReference type="ARBA" id="ARBA00023012"/>
    </source>
</evidence>
<evidence type="ECO:0000256" key="5">
    <source>
        <dbReference type="ARBA" id="ARBA00022553"/>
    </source>
</evidence>
<dbReference type="GO" id="GO:0005886">
    <property type="term" value="C:plasma membrane"/>
    <property type="evidence" value="ECO:0007669"/>
    <property type="project" value="UniProtKB-SubCell"/>
</dbReference>
<keyword evidence="6" id="KW-0808">Transferase</keyword>
<dbReference type="InterPro" id="IPR050640">
    <property type="entry name" value="Bact_2-comp_sensor_kinase"/>
</dbReference>
<keyword evidence="14" id="KW-0175">Coiled coil</keyword>
<comment type="subcellular location">
    <subcellularLocation>
        <location evidence="2">Cell membrane</location>
        <topology evidence="2">Multi-pass membrane protein</topology>
    </subcellularLocation>
</comment>
<dbReference type="InterPro" id="IPR010559">
    <property type="entry name" value="Sig_transdc_His_kin_internal"/>
</dbReference>
<keyword evidence="4" id="KW-1003">Cell membrane</keyword>
<dbReference type="PROSITE" id="PS50109">
    <property type="entry name" value="HIS_KIN"/>
    <property type="match status" value="1"/>
</dbReference>
<dbReference type="PROSITE" id="PS50885">
    <property type="entry name" value="HAMP"/>
    <property type="match status" value="1"/>
</dbReference>
<dbReference type="SMART" id="SM00304">
    <property type="entry name" value="HAMP"/>
    <property type="match status" value="1"/>
</dbReference>
<dbReference type="Gene3D" id="3.30.565.10">
    <property type="entry name" value="Histidine kinase-like ATPase, C-terminal domain"/>
    <property type="match status" value="1"/>
</dbReference>
<name>A0A917GN68_9BACL</name>
<dbReference type="RefSeq" id="WP_188886941.1">
    <property type="nucleotide sequence ID" value="NZ_BMHY01000001.1"/>
</dbReference>
<evidence type="ECO:0000256" key="13">
    <source>
        <dbReference type="ARBA" id="ARBA00023136"/>
    </source>
</evidence>
<dbReference type="Proteomes" id="UP000600247">
    <property type="component" value="Unassembled WGS sequence"/>
</dbReference>
<dbReference type="CDD" id="cd06225">
    <property type="entry name" value="HAMP"/>
    <property type="match status" value="1"/>
</dbReference>
<dbReference type="InterPro" id="IPR036890">
    <property type="entry name" value="HATPase_C_sf"/>
</dbReference>
<feature type="transmembrane region" description="Helical" evidence="15">
    <location>
        <begin position="317"/>
        <end position="337"/>
    </location>
</feature>
<feature type="domain" description="Histidine kinase" evidence="16">
    <location>
        <begin position="499"/>
        <end position="608"/>
    </location>
</feature>
<feature type="coiled-coil region" evidence="14">
    <location>
        <begin position="377"/>
        <end position="411"/>
    </location>
</feature>
<dbReference type="PANTHER" id="PTHR34220:SF11">
    <property type="entry name" value="SENSOR PROTEIN KINASE HPTS"/>
    <property type="match status" value="1"/>
</dbReference>
<evidence type="ECO:0000256" key="6">
    <source>
        <dbReference type="ARBA" id="ARBA00022679"/>
    </source>
</evidence>
<dbReference type="Pfam" id="PF06580">
    <property type="entry name" value="His_kinase"/>
    <property type="match status" value="1"/>
</dbReference>
<keyword evidence="11 15" id="KW-1133">Transmembrane helix</keyword>
<dbReference type="EMBL" id="BMHY01000001">
    <property type="protein sequence ID" value="GGG51604.1"/>
    <property type="molecule type" value="Genomic_DNA"/>
</dbReference>
<dbReference type="InterPro" id="IPR003660">
    <property type="entry name" value="HAMP_dom"/>
</dbReference>
<evidence type="ECO:0000313" key="19">
    <source>
        <dbReference type="Proteomes" id="UP000600247"/>
    </source>
</evidence>
<keyword evidence="13 15" id="KW-0472">Membrane</keyword>
<evidence type="ECO:0000256" key="14">
    <source>
        <dbReference type="SAM" id="Coils"/>
    </source>
</evidence>
<sequence>MKIIKIFTDRNFNLKLKTQLTASFLIMILCIITVFSYVIYSSVLSILKNQSEELVIRQFRQAEYNVHNVRDQMEKVAELLTTNKDIQSFLDYPSSPNNAERVILANEVIKTFDSILGTYPYTYSLSLYCLSGEALSTTGSNSWYTTRKEDVPFFASELYDSITAKRSGFTWNGDYDFSLFNTADRTYAFMKQEPLMTMARNLNLFGSSSKSAVLVINMKQSDFGTIYTGDWNNKGSQYLINDEGHIVSSLDAGSIGSTVQYASSIDRDRQFGSFAASSDGQTKQITYYRIQGTGWLLINETLETEFIRNTSILKKNISLLMAISIVLAFLLSVYWIYRITRPFSYLVHAMREMEMGKMGVVLDETPSTELGIIGRRFNKMSLSLEDLMEENKKIEAEKRQLEMEALQFQINPHFLYNALNTIKWIAMVRKEPGIVDAITTLGNMLRSIYKENSLFTTLQEELAYLENYLKIMNIRYGEGVDVKFDVPEQLLSYKIIRFILQPIVENAFVHGMSSISYKGSITISVEKLEEDLYISVADNGKGMKPEKAEELRAFLKMNLPVNASRQGSIGLANVNRRIKTQYDVSYGMSIHSEPERGTTVVIRVPAVK</sequence>
<evidence type="ECO:0000256" key="1">
    <source>
        <dbReference type="ARBA" id="ARBA00000085"/>
    </source>
</evidence>
<dbReference type="SUPFAM" id="SSF55874">
    <property type="entry name" value="ATPase domain of HSP90 chaperone/DNA topoisomerase II/histidine kinase"/>
    <property type="match status" value="1"/>
</dbReference>
<keyword evidence="8" id="KW-0547">Nucleotide-binding</keyword>
<evidence type="ECO:0000256" key="15">
    <source>
        <dbReference type="SAM" id="Phobius"/>
    </source>
</evidence>
<evidence type="ECO:0000313" key="18">
    <source>
        <dbReference type="EMBL" id="GGG51604.1"/>
    </source>
</evidence>
<evidence type="ECO:0000256" key="4">
    <source>
        <dbReference type="ARBA" id="ARBA00022475"/>
    </source>
</evidence>
<dbReference type="Pfam" id="PF02518">
    <property type="entry name" value="HATPase_c"/>
    <property type="match status" value="1"/>
</dbReference>
<accession>A0A917GN68</accession>
<evidence type="ECO:0000256" key="7">
    <source>
        <dbReference type="ARBA" id="ARBA00022692"/>
    </source>
</evidence>
<organism evidence="18 19">
    <name type="scientific">Paenibacillus radicis</name>
    <name type="common">ex Gao et al. 2016</name>
    <dbReference type="NCBI Taxonomy" id="1737354"/>
    <lineage>
        <taxon>Bacteria</taxon>
        <taxon>Bacillati</taxon>
        <taxon>Bacillota</taxon>
        <taxon>Bacilli</taxon>
        <taxon>Bacillales</taxon>
        <taxon>Paenibacillaceae</taxon>
        <taxon>Paenibacillus</taxon>
    </lineage>
</organism>
<dbReference type="GO" id="GO:0000155">
    <property type="term" value="F:phosphorelay sensor kinase activity"/>
    <property type="evidence" value="ECO:0007669"/>
    <property type="project" value="InterPro"/>
</dbReference>
<evidence type="ECO:0000256" key="3">
    <source>
        <dbReference type="ARBA" id="ARBA00012438"/>
    </source>
</evidence>
<dbReference type="InterPro" id="IPR003594">
    <property type="entry name" value="HATPase_dom"/>
</dbReference>
<dbReference type="GO" id="GO:0005524">
    <property type="term" value="F:ATP binding"/>
    <property type="evidence" value="ECO:0007669"/>
    <property type="project" value="UniProtKB-KW"/>
</dbReference>
<evidence type="ECO:0000259" key="17">
    <source>
        <dbReference type="PROSITE" id="PS50885"/>
    </source>
</evidence>
<evidence type="ECO:0000256" key="8">
    <source>
        <dbReference type="ARBA" id="ARBA00022741"/>
    </source>
</evidence>
<evidence type="ECO:0000256" key="10">
    <source>
        <dbReference type="ARBA" id="ARBA00022840"/>
    </source>
</evidence>
<gene>
    <name evidence="18" type="ORF">GCM10010918_00380</name>
</gene>
<evidence type="ECO:0000256" key="2">
    <source>
        <dbReference type="ARBA" id="ARBA00004651"/>
    </source>
</evidence>
<dbReference type="Gene3D" id="6.10.340.10">
    <property type="match status" value="1"/>
</dbReference>
<keyword evidence="10" id="KW-0067">ATP-binding</keyword>
<dbReference type="InterPro" id="IPR005467">
    <property type="entry name" value="His_kinase_dom"/>
</dbReference>
<dbReference type="EC" id="2.7.13.3" evidence="3"/>
<dbReference type="AlphaFoldDB" id="A0A917GN68"/>
<evidence type="ECO:0000256" key="9">
    <source>
        <dbReference type="ARBA" id="ARBA00022777"/>
    </source>
</evidence>
<evidence type="ECO:0000259" key="16">
    <source>
        <dbReference type="PROSITE" id="PS50109"/>
    </source>
</evidence>
<dbReference type="PANTHER" id="PTHR34220">
    <property type="entry name" value="SENSOR HISTIDINE KINASE YPDA"/>
    <property type="match status" value="1"/>
</dbReference>
<keyword evidence="7 15" id="KW-0812">Transmembrane</keyword>
<protein>
    <recommendedName>
        <fullName evidence="3">histidine kinase</fullName>
        <ecNumber evidence="3">2.7.13.3</ecNumber>
    </recommendedName>
</protein>
<evidence type="ECO:0000256" key="11">
    <source>
        <dbReference type="ARBA" id="ARBA00022989"/>
    </source>
</evidence>
<comment type="catalytic activity">
    <reaction evidence="1">
        <text>ATP + protein L-histidine = ADP + protein N-phospho-L-histidine.</text>
        <dbReference type="EC" id="2.7.13.3"/>
    </reaction>
</comment>
<reference evidence="18 19" key="1">
    <citation type="journal article" date="2014" name="Int. J. Syst. Evol. Microbiol.">
        <title>Complete genome sequence of Corynebacterium casei LMG S-19264T (=DSM 44701T), isolated from a smear-ripened cheese.</title>
        <authorList>
            <consortium name="US DOE Joint Genome Institute (JGI-PGF)"/>
            <person name="Walter F."/>
            <person name="Albersmeier A."/>
            <person name="Kalinowski J."/>
            <person name="Ruckert C."/>
        </authorList>
    </citation>
    <scope>NUCLEOTIDE SEQUENCE [LARGE SCALE GENOMIC DNA]</scope>
    <source>
        <strain evidence="18 19">CGMCC 1.15286</strain>
    </source>
</reference>
<proteinExistence type="predicted"/>
<feature type="transmembrane region" description="Helical" evidence="15">
    <location>
        <begin position="20"/>
        <end position="40"/>
    </location>
</feature>
<dbReference type="Pfam" id="PF00672">
    <property type="entry name" value="HAMP"/>
    <property type="match status" value="1"/>
</dbReference>
<keyword evidence="12" id="KW-0902">Two-component regulatory system</keyword>